<evidence type="ECO:0000256" key="2">
    <source>
        <dbReference type="ARBA" id="ARBA00022729"/>
    </source>
</evidence>
<comment type="caution">
    <text evidence="5">The sequence shown here is derived from an EMBL/GenBank/DDBJ whole genome shotgun (WGS) entry which is preliminary data.</text>
</comment>
<dbReference type="SUPFAM" id="SSF53822">
    <property type="entry name" value="Periplasmic binding protein-like I"/>
    <property type="match status" value="1"/>
</dbReference>
<keyword evidence="2 3" id="KW-0732">Signal</keyword>
<dbReference type="EMBL" id="BAAABU010000001">
    <property type="protein sequence ID" value="GAA0206642.1"/>
    <property type="molecule type" value="Genomic_DNA"/>
</dbReference>
<reference evidence="5 6" key="1">
    <citation type="journal article" date="2019" name="Int. J. Syst. Evol. Microbiol.">
        <title>The Global Catalogue of Microorganisms (GCM) 10K type strain sequencing project: providing services to taxonomists for standard genome sequencing and annotation.</title>
        <authorList>
            <consortium name="The Broad Institute Genomics Platform"/>
            <consortium name="The Broad Institute Genome Sequencing Center for Infectious Disease"/>
            <person name="Wu L."/>
            <person name="Ma J."/>
        </authorList>
    </citation>
    <scope>NUCLEOTIDE SEQUENCE [LARGE SCALE GENOMIC DNA]</scope>
    <source>
        <strain evidence="5 6">JCM 3380</strain>
    </source>
</reference>
<evidence type="ECO:0000313" key="6">
    <source>
        <dbReference type="Proteomes" id="UP001500416"/>
    </source>
</evidence>
<keyword evidence="6" id="KW-1185">Reference proteome</keyword>
<accession>A0ABN0SYM5</accession>
<protein>
    <submittedName>
        <fullName evidence="5">ABC transporter substrate-binding protein</fullName>
    </submittedName>
</protein>
<proteinExistence type="inferred from homology"/>
<evidence type="ECO:0000259" key="4">
    <source>
        <dbReference type="Pfam" id="PF13458"/>
    </source>
</evidence>
<dbReference type="Proteomes" id="UP001500416">
    <property type="component" value="Unassembled WGS sequence"/>
</dbReference>
<dbReference type="InterPro" id="IPR028082">
    <property type="entry name" value="Peripla_BP_I"/>
</dbReference>
<evidence type="ECO:0000313" key="5">
    <source>
        <dbReference type="EMBL" id="GAA0206642.1"/>
    </source>
</evidence>
<comment type="similarity">
    <text evidence="1">Belongs to the leucine-binding protein family.</text>
</comment>
<dbReference type="Pfam" id="PF13458">
    <property type="entry name" value="Peripla_BP_6"/>
    <property type="match status" value="1"/>
</dbReference>
<dbReference type="InterPro" id="IPR028081">
    <property type="entry name" value="Leu-bd"/>
</dbReference>
<feature type="signal peptide" evidence="3">
    <location>
        <begin position="1"/>
        <end position="23"/>
    </location>
</feature>
<dbReference type="PANTHER" id="PTHR47235:SF1">
    <property type="entry name" value="BLR6548 PROTEIN"/>
    <property type="match status" value="1"/>
</dbReference>
<feature type="chain" id="PRO_5045630192" evidence="3">
    <location>
        <begin position="24"/>
        <end position="412"/>
    </location>
</feature>
<dbReference type="PANTHER" id="PTHR47235">
    <property type="entry name" value="BLR6548 PROTEIN"/>
    <property type="match status" value="1"/>
</dbReference>
<dbReference type="Gene3D" id="3.40.50.2300">
    <property type="match status" value="2"/>
</dbReference>
<gene>
    <name evidence="5" type="ORF">GCM10010492_00090</name>
</gene>
<name>A0ABN0SYM5_9PSEU</name>
<organism evidence="5 6">
    <name type="scientific">Saccharothrix mutabilis subsp. mutabilis</name>
    <dbReference type="NCBI Taxonomy" id="66855"/>
    <lineage>
        <taxon>Bacteria</taxon>
        <taxon>Bacillati</taxon>
        <taxon>Actinomycetota</taxon>
        <taxon>Actinomycetes</taxon>
        <taxon>Pseudonocardiales</taxon>
        <taxon>Pseudonocardiaceae</taxon>
        <taxon>Saccharothrix</taxon>
    </lineage>
</organism>
<sequence>MWETFVRNLVIILAAALALAGCAADDGKPQVKAGPGVTADTIALGVLTDMTGPFSQSALIRIKGYELFLSELNERGGVCGRKVELKQKDHGYNVDRALEGYFELEPQVLGFIDVAGAQMTAAIAPDLMQTRAIVAPASWSATLLGNPHMMIVGTTYDLDVINGLDHLKRQGVIKDGDTIGHIHVDSDYGRNSLEGSRFAAQQWGLNLVTRTVAESATDVIAPVQELKAAGAKAVFLSTSPPQTASAVGTADKLDWDAPFLVNAVGYDPLILDSPVAQAVVERVQVVSPIAPYASDLPGPRSVAEKFERKFPGEKPTGSVDHGYAIGIAFAAVLEKACAAGDLSRDGVLRAFQDTNSVDTNSLTGPLRFSLVGRPSSTQSYIAKPDPEVPGGLAAIANLFESDLVKLKGTRAK</sequence>
<dbReference type="PROSITE" id="PS51257">
    <property type="entry name" value="PROKAR_LIPOPROTEIN"/>
    <property type="match status" value="1"/>
</dbReference>
<evidence type="ECO:0000256" key="3">
    <source>
        <dbReference type="SAM" id="SignalP"/>
    </source>
</evidence>
<feature type="domain" description="Leucine-binding protein" evidence="4">
    <location>
        <begin position="41"/>
        <end position="382"/>
    </location>
</feature>
<evidence type="ECO:0000256" key="1">
    <source>
        <dbReference type="ARBA" id="ARBA00010062"/>
    </source>
</evidence>